<evidence type="ECO:0000256" key="3">
    <source>
        <dbReference type="ARBA" id="ARBA00022840"/>
    </source>
</evidence>
<dbReference type="GO" id="GO:0032543">
    <property type="term" value="P:mitochondrial translation"/>
    <property type="evidence" value="ECO:0007669"/>
    <property type="project" value="TreeGrafter"/>
</dbReference>
<dbReference type="InterPro" id="IPR014729">
    <property type="entry name" value="Rossmann-like_a/b/a_fold"/>
</dbReference>
<sequence length="243" mass="27986">MASGGFRLRLACSEQVHWAMLIRPMAMPMPMAVQVKSARSCSFSLRSWKTRHGAPNLQVNVSVRAMSGESQDDNQYKNTVDLPQTSFSLRANSVVREPEIQKLWDEKQILNRILSRNNGENFTLHDGPPYANGDLHIGHALNKILKDFINRYKLLEDYKVHYVPGWDCHGLPIELKVLQSMDREAMKDLTPLKLRKKAAEFAKKTVDRQRKSFKRYGIWGDWDNPYLTLAPEYEAAQIEVLDE</sequence>
<dbReference type="InterPro" id="IPR050081">
    <property type="entry name" value="Ile-tRNA_ligase"/>
</dbReference>
<feature type="domain" description="Aminoacyl-tRNA synthetase class Ia" evidence="6">
    <location>
        <begin position="100"/>
        <end position="241"/>
    </location>
</feature>
<dbReference type="GO" id="GO:0048608">
    <property type="term" value="P:reproductive structure development"/>
    <property type="evidence" value="ECO:0007669"/>
    <property type="project" value="UniProtKB-ARBA"/>
</dbReference>
<keyword evidence="2" id="KW-0547">Nucleotide-binding</keyword>
<accession>A0A0C9S968</accession>
<dbReference type="GO" id="GO:0005524">
    <property type="term" value="F:ATP binding"/>
    <property type="evidence" value="ECO:0007669"/>
    <property type="project" value="UniProtKB-KW"/>
</dbReference>
<dbReference type="PANTHER" id="PTHR42765:SF1">
    <property type="entry name" value="ISOLEUCINE--TRNA LIGASE, MITOCHONDRIAL"/>
    <property type="match status" value="1"/>
</dbReference>
<dbReference type="GO" id="GO:0004822">
    <property type="term" value="F:isoleucine-tRNA ligase activity"/>
    <property type="evidence" value="ECO:0007669"/>
    <property type="project" value="TreeGrafter"/>
</dbReference>
<organism evidence="7">
    <name type="scientific">Wollemia nobilis</name>
    <dbReference type="NCBI Taxonomy" id="56998"/>
    <lineage>
        <taxon>Eukaryota</taxon>
        <taxon>Viridiplantae</taxon>
        <taxon>Streptophyta</taxon>
        <taxon>Embryophyta</taxon>
        <taxon>Tracheophyta</taxon>
        <taxon>Spermatophyta</taxon>
        <taxon>Pinopsida</taxon>
        <taxon>Pinidae</taxon>
        <taxon>Conifers II</taxon>
        <taxon>Araucariales</taxon>
        <taxon>Araucariaceae</taxon>
        <taxon>Wollemia</taxon>
    </lineage>
</organism>
<dbReference type="Gene3D" id="3.40.50.620">
    <property type="entry name" value="HUPs"/>
    <property type="match status" value="1"/>
</dbReference>
<dbReference type="AlphaFoldDB" id="A0A0C9S968"/>
<proteinExistence type="predicted"/>
<dbReference type="GO" id="GO:0009791">
    <property type="term" value="P:post-embryonic development"/>
    <property type="evidence" value="ECO:0007669"/>
    <property type="project" value="UniProtKB-ARBA"/>
</dbReference>
<dbReference type="Pfam" id="PF00133">
    <property type="entry name" value="tRNA-synt_1"/>
    <property type="match status" value="1"/>
</dbReference>
<evidence type="ECO:0000259" key="6">
    <source>
        <dbReference type="Pfam" id="PF00133"/>
    </source>
</evidence>
<dbReference type="EMBL" id="GCHU01008943">
    <property type="protein sequence ID" value="JAG88288.1"/>
    <property type="molecule type" value="Transcribed_RNA"/>
</dbReference>
<dbReference type="PROSITE" id="PS00178">
    <property type="entry name" value="AA_TRNA_LIGASE_I"/>
    <property type="match status" value="1"/>
</dbReference>
<dbReference type="GO" id="GO:0006428">
    <property type="term" value="P:isoleucyl-tRNA aminoacylation"/>
    <property type="evidence" value="ECO:0007669"/>
    <property type="project" value="TreeGrafter"/>
</dbReference>
<protein>
    <submittedName>
        <fullName evidence="7">TSA: Wollemia nobilis Ref_Wollemi_Transcript_8996_865 transcribed RNA sequence</fullName>
    </submittedName>
</protein>
<dbReference type="InterPro" id="IPR002300">
    <property type="entry name" value="aa-tRNA-synth_Ia"/>
</dbReference>
<keyword evidence="3" id="KW-0067">ATP-binding</keyword>
<evidence type="ECO:0000256" key="4">
    <source>
        <dbReference type="ARBA" id="ARBA00022917"/>
    </source>
</evidence>
<keyword evidence="1" id="KW-0436">Ligase</keyword>
<evidence type="ECO:0000256" key="1">
    <source>
        <dbReference type="ARBA" id="ARBA00022598"/>
    </source>
</evidence>
<evidence type="ECO:0000313" key="7">
    <source>
        <dbReference type="EMBL" id="JAG88288.1"/>
    </source>
</evidence>
<dbReference type="InterPro" id="IPR001412">
    <property type="entry name" value="aa-tRNA-synth_I_CS"/>
</dbReference>
<reference evidence="7" key="1">
    <citation type="submission" date="2015-02" db="EMBL/GenBank/DDBJ databases">
        <title>A transcriptome of Wollemia nobilis - a relic of Gondwana.</title>
        <authorList>
            <person name="Chia J.Y."/>
            <person name="Leong Y.S."/>
            <person name="Abdul Karim S."/>
            <person name="Wan Azmi N."/>
            <person name="Hercus R."/>
            <person name="Croft L."/>
        </authorList>
    </citation>
    <scope>NUCLEOTIDE SEQUENCE</scope>
    <source>
        <strain evidence="7">MaeBrown</strain>
        <tissue evidence="7">Leaf</tissue>
    </source>
</reference>
<evidence type="ECO:0000256" key="5">
    <source>
        <dbReference type="ARBA" id="ARBA00023146"/>
    </source>
</evidence>
<dbReference type="SUPFAM" id="SSF52374">
    <property type="entry name" value="Nucleotidylyl transferase"/>
    <property type="match status" value="1"/>
</dbReference>
<name>A0A0C9S968_9CONI</name>
<keyword evidence="4" id="KW-0648">Protein biosynthesis</keyword>
<evidence type="ECO:0000256" key="2">
    <source>
        <dbReference type="ARBA" id="ARBA00022741"/>
    </source>
</evidence>
<keyword evidence="5" id="KW-0030">Aminoacyl-tRNA synthetase</keyword>
<dbReference type="PANTHER" id="PTHR42765">
    <property type="entry name" value="SOLEUCYL-TRNA SYNTHETASE"/>
    <property type="match status" value="1"/>
</dbReference>
<dbReference type="GO" id="GO:0005739">
    <property type="term" value="C:mitochondrion"/>
    <property type="evidence" value="ECO:0007669"/>
    <property type="project" value="TreeGrafter"/>
</dbReference>